<reference evidence="7" key="1">
    <citation type="submission" date="2020-10" db="EMBL/GenBank/DDBJ databases">
        <authorList>
            <person name="Castelo-Branco R."/>
            <person name="Eusebio N."/>
            <person name="Adriana R."/>
            <person name="Vieira A."/>
            <person name="Brugerolle De Fraissinette N."/>
            <person name="Rezende De Castro R."/>
            <person name="Schneider M.P."/>
            <person name="Vasconcelos V."/>
            <person name="Leao P.N."/>
        </authorList>
    </citation>
    <scope>NUCLEOTIDE SEQUENCE</scope>
    <source>
        <strain evidence="7">LEGE 07310</strain>
    </source>
</reference>
<evidence type="ECO:0000313" key="8">
    <source>
        <dbReference type="Proteomes" id="UP000636505"/>
    </source>
</evidence>
<feature type="transmembrane region" description="Helical" evidence="6">
    <location>
        <begin position="72"/>
        <end position="94"/>
    </location>
</feature>
<dbReference type="EMBL" id="JADEXG010000064">
    <property type="protein sequence ID" value="MBE9079678.1"/>
    <property type="molecule type" value="Genomic_DNA"/>
</dbReference>
<dbReference type="Pfam" id="PF01925">
    <property type="entry name" value="TauE"/>
    <property type="match status" value="1"/>
</dbReference>
<evidence type="ECO:0000256" key="2">
    <source>
        <dbReference type="ARBA" id="ARBA00009142"/>
    </source>
</evidence>
<dbReference type="PANTHER" id="PTHR43701">
    <property type="entry name" value="MEMBRANE TRANSPORTER PROTEIN MJ0441-RELATED"/>
    <property type="match status" value="1"/>
</dbReference>
<dbReference type="InterPro" id="IPR002781">
    <property type="entry name" value="TM_pro_TauE-like"/>
</dbReference>
<accession>A0A8J7AL04</accession>
<keyword evidence="8" id="KW-1185">Reference proteome</keyword>
<keyword evidence="5 6" id="KW-0472">Membrane</keyword>
<evidence type="ECO:0000256" key="3">
    <source>
        <dbReference type="ARBA" id="ARBA00022692"/>
    </source>
</evidence>
<keyword evidence="6" id="KW-1003">Cell membrane</keyword>
<dbReference type="PANTHER" id="PTHR43701:SF2">
    <property type="entry name" value="MEMBRANE TRANSPORTER PROTEIN YJNA-RELATED"/>
    <property type="match status" value="1"/>
</dbReference>
<keyword evidence="3 6" id="KW-0812">Transmembrane</keyword>
<dbReference type="RefSeq" id="WP_193910876.1">
    <property type="nucleotide sequence ID" value="NZ_JADEXG010000064.1"/>
</dbReference>
<dbReference type="AlphaFoldDB" id="A0A8J7AL04"/>
<comment type="caution">
    <text evidence="7">The sequence shown here is derived from an EMBL/GenBank/DDBJ whole genome shotgun (WGS) entry which is preliminary data.</text>
</comment>
<comment type="similarity">
    <text evidence="2 6">Belongs to the 4-toluene sulfonate uptake permease (TSUP) (TC 2.A.102) family.</text>
</comment>
<evidence type="ECO:0000256" key="1">
    <source>
        <dbReference type="ARBA" id="ARBA00004141"/>
    </source>
</evidence>
<evidence type="ECO:0000313" key="7">
    <source>
        <dbReference type="EMBL" id="MBE9079678.1"/>
    </source>
</evidence>
<keyword evidence="4 6" id="KW-1133">Transmembrane helix</keyword>
<feature type="transmembrane region" description="Helical" evidence="6">
    <location>
        <begin position="12"/>
        <end position="38"/>
    </location>
</feature>
<feature type="transmembrane region" description="Helical" evidence="6">
    <location>
        <begin position="44"/>
        <end position="65"/>
    </location>
</feature>
<comment type="subcellular location">
    <subcellularLocation>
        <location evidence="6">Cell membrane</location>
        <topology evidence="6">Multi-pass membrane protein</topology>
    </subcellularLocation>
    <subcellularLocation>
        <location evidence="1">Membrane</location>
        <topology evidence="1">Multi-pass membrane protein</topology>
    </subcellularLocation>
</comment>
<evidence type="ECO:0000256" key="6">
    <source>
        <dbReference type="RuleBase" id="RU363041"/>
    </source>
</evidence>
<proteinExistence type="inferred from homology"/>
<organism evidence="7 8">
    <name type="scientific">Vasconcelosia minhoensis LEGE 07310</name>
    <dbReference type="NCBI Taxonomy" id="915328"/>
    <lineage>
        <taxon>Bacteria</taxon>
        <taxon>Bacillati</taxon>
        <taxon>Cyanobacteriota</taxon>
        <taxon>Cyanophyceae</taxon>
        <taxon>Nodosilineales</taxon>
        <taxon>Cymatolegaceae</taxon>
        <taxon>Vasconcelosia</taxon>
        <taxon>Vasconcelosia minhoensis</taxon>
    </lineage>
</organism>
<evidence type="ECO:0000256" key="4">
    <source>
        <dbReference type="ARBA" id="ARBA00022989"/>
    </source>
</evidence>
<dbReference type="InterPro" id="IPR051598">
    <property type="entry name" value="TSUP/Inactive_protease-like"/>
</dbReference>
<gene>
    <name evidence="7" type="ORF">IQ241_20680</name>
</gene>
<protein>
    <recommendedName>
        <fullName evidence="6">Probable membrane transporter protein</fullName>
    </recommendedName>
</protein>
<dbReference type="GO" id="GO:0005886">
    <property type="term" value="C:plasma membrane"/>
    <property type="evidence" value="ECO:0007669"/>
    <property type="project" value="UniProtKB-SubCell"/>
</dbReference>
<sequence>MLETIICLSLGLAVGSISGLIGIGGGVLVTPALIYLLGYSQHQAQGTTLALLVPPIGILGAWTYYQRGYVDVRVAALICLGFVLGGLLGAKIAIAVPATLLRRSFGTSLLLVGLRMIFSSD</sequence>
<name>A0A8J7AL04_9CYAN</name>
<dbReference type="Proteomes" id="UP000636505">
    <property type="component" value="Unassembled WGS sequence"/>
</dbReference>
<evidence type="ECO:0000256" key="5">
    <source>
        <dbReference type="ARBA" id="ARBA00023136"/>
    </source>
</evidence>